<dbReference type="HAMAP" id="MF_00920">
    <property type="entry name" value="FtsY"/>
    <property type="match status" value="1"/>
</dbReference>
<dbReference type="PANTHER" id="PTHR43134:SF1">
    <property type="entry name" value="SIGNAL RECOGNITION PARTICLE RECEPTOR SUBUNIT ALPHA"/>
    <property type="match status" value="1"/>
</dbReference>
<dbReference type="InterPro" id="IPR000897">
    <property type="entry name" value="SRP54_GTPase_dom"/>
</dbReference>
<dbReference type="GO" id="GO:0003924">
    <property type="term" value="F:GTPase activity"/>
    <property type="evidence" value="ECO:0007669"/>
    <property type="project" value="UniProtKB-UniRule"/>
</dbReference>
<dbReference type="NCBIfam" id="TIGR00064">
    <property type="entry name" value="ftsY"/>
    <property type="match status" value="1"/>
</dbReference>
<dbReference type="PANTHER" id="PTHR43134">
    <property type="entry name" value="SIGNAL RECOGNITION PARTICLE RECEPTOR SUBUNIT ALPHA"/>
    <property type="match status" value="1"/>
</dbReference>
<dbReference type="GO" id="GO:0005737">
    <property type="term" value="C:cytoplasm"/>
    <property type="evidence" value="ECO:0007669"/>
    <property type="project" value="UniProtKB-SubCell"/>
</dbReference>
<dbReference type="RefSeq" id="WP_046828071.1">
    <property type="nucleotide sequence ID" value="NZ_LBIA02000001.1"/>
</dbReference>
<organism evidence="12 13">
    <name type="scientific">Afipia massiliensis</name>
    <dbReference type="NCBI Taxonomy" id="211460"/>
    <lineage>
        <taxon>Bacteria</taxon>
        <taxon>Pseudomonadati</taxon>
        <taxon>Pseudomonadota</taxon>
        <taxon>Alphaproteobacteria</taxon>
        <taxon>Hyphomicrobiales</taxon>
        <taxon>Nitrobacteraceae</taxon>
        <taxon>Afipia</taxon>
    </lineage>
</organism>
<dbReference type="SMART" id="SM00382">
    <property type="entry name" value="AAA"/>
    <property type="match status" value="1"/>
</dbReference>
<dbReference type="InterPro" id="IPR003593">
    <property type="entry name" value="AAA+_ATPase"/>
</dbReference>
<protein>
    <recommendedName>
        <fullName evidence="10">Signal recognition particle receptor FtsY</fullName>
        <shortName evidence="10">SRP receptor</shortName>
        <ecNumber evidence="10">3.6.5.4</ecNumber>
    </recommendedName>
</protein>
<dbReference type="OrthoDB" id="9804720at2"/>
<reference evidence="12" key="1">
    <citation type="submission" date="2019-04" db="EMBL/GenBank/DDBJ databases">
        <title>Whole genome sequencing of cave bacteria.</title>
        <authorList>
            <person name="Gan H.M."/>
            <person name="Barton H."/>
            <person name="Savka M.A."/>
        </authorList>
    </citation>
    <scope>NUCLEOTIDE SEQUENCE [LARGE SCALE GENOMIC DNA]</scope>
    <source>
        <strain evidence="12">LC387</strain>
    </source>
</reference>
<keyword evidence="7 10" id="KW-0472">Membrane</keyword>
<feature type="domain" description="SRP54-type proteins GTP-binding" evidence="11">
    <location>
        <begin position="284"/>
        <end position="297"/>
    </location>
</feature>
<dbReference type="InterPro" id="IPR036225">
    <property type="entry name" value="SRP/SRP_N"/>
</dbReference>
<dbReference type="Gene3D" id="3.40.50.300">
    <property type="entry name" value="P-loop containing nucleotide triphosphate hydrolases"/>
    <property type="match status" value="1"/>
</dbReference>
<comment type="caution">
    <text evidence="12">The sequence shown here is derived from an EMBL/GenBank/DDBJ whole genome shotgun (WGS) entry which is preliminary data.</text>
</comment>
<dbReference type="GO" id="GO:0005525">
    <property type="term" value="F:GTP binding"/>
    <property type="evidence" value="ECO:0007669"/>
    <property type="project" value="UniProtKB-UniRule"/>
</dbReference>
<evidence type="ECO:0000256" key="7">
    <source>
        <dbReference type="ARBA" id="ARBA00023136"/>
    </source>
</evidence>
<dbReference type="GO" id="GO:0006614">
    <property type="term" value="P:SRP-dependent cotranslational protein targeting to membrane"/>
    <property type="evidence" value="ECO:0007669"/>
    <property type="project" value="InterPro"/>
</dbReference>
<dbReference type="SMART" id="SM00963">
    <property type="entry name" value="SRP54_N"/>
    <property type="match status" value="1"/>
</dbReference>
<feature type="binding site" evidence="10">
    <location>
        <begin position="263"/>
        <end position="266"/>
    </location>
    <ligand>
        <name>GTP</name>
        <dbReference type="ChEBI" id="CHEBI:37565"/>
    </ligand>
</feature>
<dbReference type="EC" id="3.6.5.4" evidence="10"/>
<keyword evidence="13" id="KW-1185">Reference proteome</keyword>
<dbReference type="GO" id="GO:0005886">
    <property type="term" value="C:plasma membrane"/>
    <property type="evidence" value="ECO:0007669"/>
    <property type="project" value="UniProtKB-SubCell"/>
</dbReference>
<dbReference type="EMBL" id="LBIA02000001">
    <property type="protein sequence ID" value="TKT71349.1"/>
    <property type="molecule type" value="Genomic_DNA"/>
</dbReference>
<evidence type="ECO:0000313" key="13">
    <source>
        <dbReference type="Proteomes" id="UP000034832"/>
    </source>
</evidence>
<evidence type="ECO:0000256" key="2">
    <source>
        <dbReference type="ARBA" id="ARBA00022475"/>
    </source>
</evidence>
<dbReference type="InterPro" id="IPR027417">
    <property type="entry name" value="P-loop_NTPase"/>
</dbReference>
<comment type="subunit">
    <text evidence="10">Part of the signal recognition particle protein translocation system, which is composed of SRP and FtsY. SRP is a ribonucleoprotein composed of Ffh and a 4.5S RNA molecule.</text>
</comment>
<dbReference type="SUPFAM" id="SSF47364">
    <property type="entry name" value="Domain of the SRP/SRP receptor G-proteins"/>
    <property type="match status" value="1"/>
</dbReference>
<evidence type="ECO:0000313" key="12">
    <source>
        <dbReference type="EMBL" id="TKT71349.1"/>
    </source>
</evidence>
<dbReference type="InterPro" id="IPR042101">
    <property type="entry name" value="SRP54_N_sf"/>
</dbReference>
<evidence type="ECO:0000259" key="11">
    <source>
        <dbReference type="PROSITE" id="PS00300"/>
    </source>
</evidence>
<keyword evidence="8 10" id="KW-0675">Receptor</keyword>
<evidence type="ECO:0000256" key="1">
    <source>
        <dbReference type="ARBA" id="ARBA00004515"/>
    </source>
</evidence>
<dbReference type="STRING" id="211460.YH63_11015"/>
<proteinExistence type="inferred from homology"/>
<dbReference type="FunFam" id="3.40.50.300:FF:000053">
    <property type="entry name" value="Signal recognition particle receptor FtsY"/>
    <property type="match status" value="1"/>
</dbReference>
<dbReference type="Pfam" id="PF00448">
    <property type="entry name" value="SRP54"/>
    <property type="match status" value="1"/>
</dbReference>
<evidence type="ECO:0000256" key="10">
    <source>
        <dbReference type="HAMAP-Rule" id="MF_00920"/>
    </source>
</evidence>
<dbReference type="GO" id="GO:0005047">
    <property type="term" value="F:signal recognition particle binding"/>
    <property type="evidence" value="ECO:0007669"/>
    <property type="project" value="TreeGrafter"/>
</dbReference>
<evidence type="ECO:0000256" key="4">
    <source>
        <dbReference type="ARBA" id="ARBA00022741"/>
    </source>
</evidence>
<dbReference type="SMART" id="SM00962">
    <property type="entry name" value="SRP54"/>
    <property type="match status" value="1"/>
</dbReference>
<comment type="function">
    <text evidence="10">Involved in targeting and insertion of nascent membrane proteins into the cytoplasmic membrane. Acts as a receptor for the complex formed by the signal recognition particle (SRP) and the ribosome-nascent chain (RNC). Interaction with SRP-RNC leads to the transfer of the RNC complex to the Sec translocase for insertion into the membrane, the hydrolysis of GTP by both Ffh and FtsY, and the dissociation of the SRP-FtsY complex into the individual components.</text>
</comment>
<dbReference type="SUPFAM" id="SSF52540">
    <property type="entry name" value="P-loop containing nucleoside triphosphate hydrolases"/>
    <property type="match status" value="1"/>
</dbReference>
<keyword evidence="5 10" id="KW-0378">Hydrolase</keyword>
<evidence type="ECO:0000256" key="9">
    <source>
        <dbReference type="ARBA" id="ARBA00048027"/>
    </source>
</evidence>
<comment type="catalytic activity">
    <reaction evidence="9 10">
        <text>GTP + H2O = GDP + phosphate + H(+)</text>
        <dbReference type="Rhea" id="RHEA:19669"/>
        <dbReference type="ChEBI" id="CHEBI:15377"/>
        <dbReference type="ChEBI" id="CHEBI:15378"/>
        <dbReference type="ChEBI" id="CHEBI:37565"/>
        <dbReference type="ChEBI" id="CHEBI:43474"/>
        <dbReference type="ChEBI" id="CHEBI:58189"/>
        <dbReference type="EC" id="3.6.5.4"/>
    </reaction>
</comment>
<feature type="binding site" evidence="10">
    <location>
        <begin position="199"/>
        <end position="203"/>
    </location>
    <ligand>
        <name>GTP</name>
        <dbReference type="ChEBI" id="CHEBI:37565"/>
    </ligand>
</feature>
<keyword evidence="6 10" id="KW-0342">GTP-binding</keyword>
<keyword evidence="3 10" id="KW-0963">Cytoplasm</keyword>
<dbReference type="InterPro" id="IPR004390">
    <property type="entry name" value="SR_rcpt_FtsY"/>
</dbReference>
<comment type="similarity">
    <text evidence="10">Belongs to the GTP-binding SRP family. FtsY subfamily.</text>
</comment>
<evidence type="ECO:0000256" key="8">
    <source>
        <dbReference type="ARBA" id="ARBA00023170"/>
    </source>
</evidence>
<keyword evidence="4 10" id="KW-0547">Nucleotide-binding</keyword>
<name>A0A4U6BM31_9BRAD</name>
<accession>A0A4U6BM31</accession>
<dbReference type="Proteomes" id="UP000034832">
    <property type="component" value="Unassembled WGS sequence"/>
</dbReference>
<sequence>MNDSTQEPKQSWWRRLSAGLKRTSSSLGTAVADLVTKRKLDRAMLDDIEDVLLRADLGTEVAARIAEAVGKGRYDKSVSAEDVTTIVATEVEKVLSPVAKPLEIDATQKPFVILVVGVNGSGKTTTIGKLAAKLSAEGRKVMLAAGDTFRAAAIEQLKVWGERNKVPVVARAQGSDSASLAFEAVEAAKAQAMDVLLIDTAGRLQNKNELMVELEKVRRVIGKVDSSAPHAVLLVLDATVGQNALSQVDAFHKTAGVTGLVMTKLDGTARGGILVALSEKYKLPVHFIGVGEGIDDLAPFTARDFARAIAGQEN</sequence>
<comment type="subcellular location">
    <subcellularLocation>
        <location evidence="1">Cell inner membrane</location>
        <topology evidence="1">Peripheral membrane protein</topology>
        <orientation evidence="1">Cytoplasmic side</orientation>
    </subcellularLocation>
    <subcellularLocation>
        <location evidence="10">Cell membrane</location>
        <topology evidence="10">Peripheral membrane protein</topology>
        <orientation evidence="10">Cytoplasmic side</orientation>
    </subcellularLocation>
    <subcellularLocation>
        <location evidence="10">Cytoplasm</location>
    </subcellularLocation>
</comment>
<feature type="binding site" evidence="10">
    <location>
        <begin position="117"/>
        <end position="124"/>
    </location>
    <ligand>
        <name>GTP</name>
        <dbReference type="ChEBI" id="CHEBI:37565"/>
    </ligand>
</feature>
<keyword evidence="2 10" id="KW-1003">Cell membrane</keyword>
<dbReference type="InterPro" id="IPR013822">
    <property type="entry name" value="Signal_recog_particl_SRP54_hlx"/>
</dbReference>
<dbReference type="PROSITE" id="PS00300">
    <property type="entry name" value="SRP54"/>
    <property type="match status" value="1"/>
</dbReference>
<gene>
    <name evidence="10 12" type="primary">ftsY</name>
    <name evidence="12" type="ORF">YH63_007950</name>
</gene>
<evidence type="ECO:0000256" key="5">
    <source>
        <dbReference type="ARBA" id="ARBA00022801"/>
    </source>
</evidence>
<evidence type="ECO:0000256" key="6">
    <source>
        <dbReference type="ARBA" id="ARBA00023134"/>
    </source>
</evidence>
<dbReference type="AlphaFoldDB" id="A0A4U6BM31"/>
<dbReference type="Gene3D" id="1.20.120.140">
    <property type="entry name" value="Signal recognition particle SRP54, nucleotide-binding domain"/>
    <property type="match status" value="1"/>
</dbReference>
<dbReference type="Pfam" id="PF02881">
    <property type="entry name" value="SRP54_N"/>
    <property type="match status" value="1"/>
</dbReference>
<dbReference type="CDD" id="cd17874">
    <property type="entry name" value="FtsY"/>
    <property type="match status" value="1"/>
</dbReference>
<evidence type="ECO:0000256" key="3">
    <source>
        <dbReference type="ARBA" id="ARBA00022490"/>
    </source>
</evidence>